<dbReference type="SUPFAM" id="SSF69322">
    <property type="entry name" value="Tricorn protease domain 2"/>
    <property type="match status" value="1"/>
</dbReference>
<keyword evidence="2" id="KW-1185">Reference proteome</keyword>
<dbReference type="Proteomes" id="UP000001396">
    <property type="component" value="Unassembled WGS sequence"/>
</dbReference>
<dbReference type="EMBL" id="ADBJ01000028">
    <property type="protein sequence ID" value="EFA80687.1"/>
    <property type="molecule type" value="Genomic_DNA"/>
</dbReference>
<organism evidence="1 2">
    <name type="scientific">Heterostelium pallidum (strain ATCC 26659 / Pp 5 / PN500)</name>
    <name type="common">Cellular slime mold</name>
    <name type="synonym">Polysphondylium pallidum</name>
    <dbReference type="NCBI Taxonomy" id="670386"/>
    <lineage>
        <taxon>Eukaryota</taxon>
        <taxon>Amoebozoa</taxon>
        <taxon>Evosea</taxon>
        <taxon>Eumycetozoa</taxon>
        <taxon>Dictyostelia</taxon>
        <taxon>Acytosteliales</taxon>
        <taxon>Acytosteliaceae</taxon>
        <taxon>Heterostelium</taxon>
    </lineage>
</organism>
<sequence>MLLSDCETAKTTTTIQKTLTNANKISTTSIIESINQCKSLVSFIESNNDTIFNQYSMDMNDYNIKDIILQYNNDIDSILLDSIYKFNNKNQSSSSSKVKAKHYRFDMKTELSKLSFGVFEEYIKSAIHLQVLPRSNLKLVYKHTYIFSTHQENGATLFDISNNTTEPTEIFQLKTPLFDFNSAYVVQAGDIIYSTNRSRQLFTFSLITHEMNIITHRDLENLDIYYSSLCYDGEKHIHLICSNRSIYQLNIATQQIKQCYHKPQKRKIHYDTDEDDDPIPLLSFWYKGLLYCFSASNIMLIYNPTSKKMQEYNMCEHELNCNSICTDGNGNVFIQTSKSTFHQFNLDSKQMVNLNSDGLSNHCYSSVYHKHSRDHSYVYMLCGDAYGNLRYSIENDQWENVDNKKIKNN</sequence>
<dbReference type="GeneID" id="31361754"/>
<name>D3BCP5_HETP5</name>
<comment type="caution">
    <text evidence="1">The sequence shown here is derived from an EMBL/GenBank/DDBJ whole genome shotgun (WGS) entry which is preliminary data.</text>
</comment>
<reference evidence="1 2" key="1">
    <citation type="journal article" date="2011" name="Genome Res.">
        <title>Phylogeny-wide analysis of social amoeba genomes highlights ancient origins for complex intercellular communication.</title>
        <authorList>
            <person name="Heidel A.J."/>
            <person name="Lawal H.M."/>
            <person name="Felder M."/>
            <person name="Schilde C."/>
            <person name="Helps N.R."/>
            <person name="Tunggal B."/>
            <person name="Rivero F."/>
            <person name="John U."/>
            <person name="Schleicher M."/>
            <person name="Eichinger L."/>
            <person name="Platzer M."/>
            <person name="Noegel A.A."/>
            <person name="Schaap P."/>
            <person name="Gloeckner G."/>
        </authorList>
    </citation>
    <scope>NUCLEOTIDE SEQUENCE [LARGE SCALE GENOMIC DNA]</scope>
    <source>
        <strain evidence="2">ATCC 26659 / Pp 5 / PN500</strain>
    </source>
</reference>
<evidence type="ECO:0000313" key="2">
    <source>
        <dbReference type="Proteomes" id="UP000001396"/>
    </source>
</evidence>
<dbReference type="InParanoid" id="D3BCP5"/>
<gene>
    <name evidence="1" type="ORF">PPL_06271</name>
</gene>
<evidence type="ECO:0000313" key="1">
    <source>
        <dbReference type="EMBL" id="EFA80687.1"/>
    </source>
</evidence>
<dbReference type="AlphaFoldDB" id="D3BCP5"/>
<proteinExistence type="predicted"/>
<protein>
    <submittedName>
        <fullName evidence="1">Uncharacterized protein</fullName>
    </submittedName>
</protein>
<accession>D3BCP5</accession>
<dbReference type="RefSeq" id="XP_020432807.1">
    <property type="nucleotide sequence ID" value="XM_020577133.1"/>
</dbReference>